<organism evidence="2 3">
    <name type="scientific">Cinara cedri</name>
    <dbReference type="NCBI Taxonomy" id="506608"/>
    <lineage>
        <taxon>Eukaryota</taxon>
        <taxon>Metazoa</taxon>
        <taxon>Ecdysozoa</taxon>
        <taxon>Arthropoda</taxon>
        <taxon>Hexapoda</taxon>
        <taxon>Insecta</taxon>
        <taxon>Pterygota</taxon>
        <taxon>Neoptera</taxon>
        <taxon>Paraneoptera</taxon>
        <taxon>Hemiptera</taxon>
        <taxon>Sternorrhyncha</taxon>
        <taxon>Aphidomorpha</taxon>
        <taxon>Aphidoidea</taxon>
        <taxon>Aphididae</taxon>
        <taxon>Lachninae</taxon>
        <taxon>Cinara</taxon>
    </lineage>
</organism>
<keyword evidence="1" id="KW-0175">Coiled coil</keyword>
<reference evidence="2 3" key="1">
    <citation type="submission" date="2019-08" db="EMBL/GenBank/DDBJ databases">
        <authorList>
            <person name="Alioto T."/>
            <person name="Alioto T."/>
            <person name="Gomez Garrido J."/>
        </authorList>
    </citation>
    <scope>NUCLEOTIDE SEQUENCE [LARGE SCALE GENOMIC DNA]</scope>
</reference>
<gene>
    <name evidence="2" type="ORF">CINCED_3A020447</name>
</gene>
<feature type="coiled-coil region" evidence="1">
    <location>
        <begin position="113"/>
        <end position="147"/>
    </location>
</feature>
<dbReference type="AlphaFoldDB" id="A0A5E4MD57"/>
<name>A0A5E4MD57_9HEMI</name>
<dbReference type="Proteomes" id="UP000325440">
    <property type="component" value="Unassembled WGS sequence"/>
</dbReference>
<accession>A0A5E4MD57</accession>
<feature type="coiled-coil region" evidence="1">
    <location>
        <begin position="317"/>
        <end position="387"/>
    </location>
</feature>
<dbReference type="OrthoDB" id="6630929at2759"/>
<proteinExistence type="predicted"/>
<protein>
    <submittedName>
        <fullName evidence="2">Uncharacterized protein</fullName>
    </submittedName>
</protein>
<dbReference type="EMBL" id="CABPRJ010000509">
    <property type="protein sequence ID" value="VVC30202.1"/>
    <property type="molecule type" value="Genomic_DNA"/>
</dbReference>
<sequence length="429" mass="50039">MCDTLQDGEAVNKQTQMENQIIQTLEKKLRDYETAVAEKETYQRKTEVGLGLLDSVKDKQTCVFNELIDVYDALTLKYEFVREQLKIFYEENDCFRFDVKQLSEKLYDLKFAVSSLNTVCSTLKDEIERQEKELACLTGTIHDLQVKEQQIELEITDRDQAIACVKKSIDEKCAQSTELEKKITVEKVKNDGLQCSKGEIKIENETIVSSLQSELVTIQDQFNETCTECVKYEQLFDCKQRDCEMQNEELIKLKKQITALQVECEKQRCQFAEEINFLKGQVKSSSIKLELNITVLHDVQMDNNQQVNKSQDNIKTIKGLKALEESLQREIKQTKQDHELAIQKLAAERIQRSNEAKFHDRKSMLKIQEKLELKQLYEDQVREIQRLKMYLAEVKPNDTQETFRGTLDTCLELLCEEDKIPVNDDIYQC</sequence>
<feature type="coiled-coil region" evidence="1">
    <location>
        <begin position="243"/>
        <end position="270"/>
    </location>
</feature>
<evidence type="ECO:0000256" key="1">
    <source>
        <dbReference type="SAM" id="Coils"/>
    </source>
</evidence>
<evidence type="ECO:0000313" key="2">
    <source>
        <dbReference type="EMBL" id="VVC30202.1"/>
    </source>
</evidence>
<keyword evidence="3" id="KW-1185">Reference proteome</keyword>
<evidence type="ECO:0000313" key="3">
    <source>
        <dbReference type="Proteomes" id="UP000325440"/>
    </source>
</evidence>